<sequence>MVQRGEGLRDRRRRETRRGIHLVVLRLAREHGLEKVTVEMIGAEAGISPRTFFNYFPGKEAAAVELSPAELSPELVEDFVAGPSGPPREVLADLSRLLLDQLGEDPPDRDEANEVFALARTVPGVTGALMARIENSTRRLADAAALRMGPDVDPQLPVLVASMAMAAVRTGMENWARSTDAGDSPVPHVERAVALLRTVLS</sequence>
<dbReference type="PROSITE" id="PS50977">
    <property type="entry name" value="HTH_TETR_2"/>
    <property type="match status" value="1"/>
</dbReference>
<accession>A0ABN1XHU2</accession>
<keyword evidence="2 4" id="KW-0238">DNA-binding</keyword>
<evidence type="ECO:0000313" key="7">
    <source>
        <dbReference type="Proteomes" id="UP001501414"/>
    </source>
</evidence>
<dbReference type="PANTHER" id="PTHR30055:SF238">
    <property type="entry name" value="MYCOFACTOCIN BIOSYNTHESIS TRANSCRIPTIONAL REGULATOR MFTR-RELATED"/>
    <property type="match status" value="1"/>
</dbReference>
<dbReference type="SUPFAM" id="SSF46689">
    <property type="entry name" value="Homeodomain-like"/>
    <property type="match status" value="1"/>
</dbReference>
<organism evidence="6 7">
    <name type="scientific">Pseudonocardia kongjuensis</name>
    <dbReference type="NCBI Taxonomy" id="102227"/>
    <lineage>
        <taxon>Bacteria</taxon>
        <taxon>Bacillati</taxon>
        <taxon>Actinomycetota</taxon>
        <taxon>Actinomycetes</taxon>
        <taxon>Pseudonocardiales</taxon>
        <taxon>Pseudonocardiaceae</taxon>
        <taxon>Pseudonocardia</taxon>
    </lineage>
</organism>
<evidence type="ECO:0000259" key="5">
    <source>
        <dbReference type="PROSITE" id="PS50977"/>
    </source>
</evidence>
<reference evidence="6 7" key="1">
    <citation type="journal article" date="2019" name="Int. J. Syst. Evol. Microbiol.">
        <title>The Global Catalogue of Microorganisms (GCM) 10K type strain sequencing project: providing services to taxonomists for standard genome sequencing and annotation.</title>
        <authorList>
            <consortium name="The Broad Institute Genomics Platform"/>
            <consortium name="The Broad Institute Genome Sequencing Center for Infectious Disease"/>
            <person name="Wu L."/>
            <person name="Ma J."/>
        </authorList>
    </citation>
    <scope>NUCLEOTIDE SEQUENCE [LARGE SCALE GENOMIC DNA]</scope>
    <source>
        <strain evidence="6 7">JCM 11896</strain>
    </source>
</reference>
<keyword evidence="3" id="KW-0804">Transcription</keyword>
<name>A0ABN1XHU2_9PSEU</name>
<dbReference type="Pfam" id="PF00440">
    <property type="entry name" value="TetR_N"/>
    <property type="match status" value="1"/>
</dbReference>
<evidence type="ECO:0000256" key="2">
    <source>
        <dbReference type="ARBA" id="ARBA00023125"/>
    </source>
</evidence>
<protein>
    <submittedName>
        <fullName evidence="6">TetR family transcriptional regulator</fullName>
    </submittedName>
</protein>
<dbReference type="Proteomes" id="UP001501414">
    <property type="component" value="Unassembled WGS sequence"/>
</dbReference>
<gene>
    <name evidence="6" type="ORF">GCM10009613_09240</name>
</gene>
<dbReference type="InterPro" id="IPR041347">
    <property type="entry name" value="MftR_C"/>
</dbReference>
<evidence type="ECO:0000313" key="6">
    <source>
        <dbReference type="EMBL" id="GAA1382095.1"/>
    </source>
</evidence>
<dbReference type="Pfam" id="PF17754">
    <property type="entry name" value="TetR_C_14"/>
    <property type="match status" value="1"/>
</dbReference>
<dbReference type="InterPro" id="IPR009057">
    <property type="entry name" value="Homeodomain-like_sf"/>
</dbReference>
<dbReference type="InterPro" id="IPR050109">
    <property type="entry name" value="HTH-type_TetR-like_transc_reg"/>
</dbReference>
<dbReference type="EMBL" id="BAAAJK010000004">
    <property type="protein sequence ID" value="GAA1382095.1"/>
    <property type="molecule type" value="Genomic_DNA"/>
</dbReference>
<dbReference type="InterPro" id="IPR001647">
    <property type="entry name" value="HTH_TetR"/>
</dbReference>
<comment type="caution">
    <text evidence="6">The sequence shown here is derived from an EMBL/GenBank/DDBJ whole genome shotgun (WGS) entry which is preliminary data.</text>
</comment>
<dbReference type="Gene3D" id="1.10.357.10">
    <property type="entry name" value="Tetracycline Repressor, domain 2"/>
    <property type="match status" value="1"/>
</dbReference>
<evidence type="ECO:0000256" key="1">
    <source>
        <dbReference type="ARBA" id="ARBA00023015"/>
    </source>
</evidence>
<feature type="domain" description="HTH tetR-type" evidence="5">
    <location>
        <begin position="14"/>
        <end position="74"/>
    </location>
</feature>
<keyword evidence="1" id="KW-0805">Transcription regulation</keyword>
<evidence type="ECO:0000256" key="4">
    <source>
        <dbReference type="PROSITE-ProRule" id="PRU00335"/>
    </source>
</evidence>
<proteinExistence type="predicted"/>
<feature type="DNA-binding region" description="H-T-H motif" evidence="4">
    <location>
        <begin position="37"/>
        <end position="56"/>
    </location>
</feature>
<dbReference type="PANTHER" id="PTHR30055">
    <property type="entry name" value="HTH-TYPE TRANSCRIPTIONAL REGULATOR RUTR"/>
    <property type="match status" value="1"/>
</dbReference>
<evidence type="ECO:0000256" key="3">
    <source>
        <dbReference type="ARBA" id="ARBA00023163"/>
    </source>
</evidence>
<keyword evidence="7" id="KW-1185">Reference proteome</keyword>